<proteinExistence type="predicted"/>
<evidence type="ECO:0000313" key="2">
    <source>
        <dbReference type="EMBL" id="MFD1333652.1"/>
    </source>
</evidence>
<feature type="non-terminal residue" evidence="2">
    <location>
        <position position="127"/>
    </location>
</feature>
<dbReference type="Proteomes" id="UP001597171">
    <property type="component" value="Unassembled WGS sequence"/>
</dbReference>
<dbReference type="Gene3D" id="3.40.50.720">
    <property type="entry name" value="NAD(P)-binding Rossmann-like Domain"/>
    <property type="match status" value="1"/>
</dbReference>
<name>A0ABW3ZCA9_9HYPH</name>
<dbReference type="InterPro" id="IPR005097">
    <property type="entry name" value="Sacchrp_dh_NADP-bd"/>
</dbReference>
<dbReference type="RefSeq" id="WP_378777394.1">
    <property type="nucleotide sequence ID" value="NZ_JBHTMX010000287.1"/>
</dbReference>
<sequence length="127" mass="13002">MTRRRVLLIGGTGVFGARLARHLALSEGLDLVLTSRDAGRAQAFAESLPRAPDTTVSGAGLDHGRDLAARLGGIAPWLVVDASGPFQGAGYDVPRAALEAGAHVVDLADARDYIAGYGAALVALARA</sequence>
<evidence type="ECO:0000313" key="3">
    <source>
        <dbReference type="Proteomes" id="UP001597171"/>
    </source>
</evidence>
<accession>A0ABW3ZCA9</accession>
<dbReference type="InterPro" id="IPR036291">
    <property type="entry name" value="NAD(P)-bd_dom_sf"/>
</dbReference>
<reference evidence="3" key="1">
    <citation type="journal article" date="2019" name="Int. J. Syst. Evol. Microbiol.">
        <title>The Global Catalogue of Microorganisms (GCM) 10K type strain sequencing project: providing services to taxonomists for standard genome sequencing and annotation.</title>
        <authorList>
            <consortium name="The Broad Institute Genomics Platform"/>
            <consortium name="The Broad Institute Genome Sequencing Center for Infectious Disease"/>
            <person name="Wu L."/>
            <person name="Ma J."/>
        </authorList>
    </citation>
    <scope>NUCLEOTIDE SEQUENCE [LARGE SCALE GENOMIC DNA]</scope>
    <source>
        <strain evidence="3">CCUG 61696</strain>
    </source>
</reference>
<comment type="caution">
    <text evidence="2">The sequence shown here is derived from an EMBL/GenBank/DDBJ whole genome shotgun (WGS) entry which is preliminary data.</text>
</comment>
<organism evidence="2 3">
    <name type="scientific">Methylopila musalis</name>
    <dbReference type="NCBI Taxonomy" id="1134781"/>
    <lineage>
        <taxon>Bacteria</taxon>
        <taxon>Pseudomonadati</taxon>
        <taxon>Pseudomonadota</taxon>
        <taxon>Alphaproteobacteria</taxon>
        <taxon>Hyphomicrobiales</taxon>
        <taxon>Methylopilaceae</taxon>
        <taxon>Methylopila</taxon>
    </lineage>
</organism>
<evidence type="ECO:0000259" key="1">
    <source>
        <dbReference type="Pfam" id="PF03435"/>
    </source>
</evidence>
<dbReference type="PANTHER" id="PTHR43796">
    <property type="entry name" value="CARBOXYNORSPERMIDINE SYNTHASE"/>
    <property type="match status" value="1"/>
</dbReference>
<dbReference type="PANTHER" id="PTHR43796:SF2">
    <property type="entry name" value="CARBOXYNORSPERMIDINE SYNTHASE"/>
    <property type="match status" value="1"/>
</dbReference>
<dbReference type="Pfam" id="PF03435">
    <property type="entry name" value="Sacchrp_dh_NADP"/>
    <property type="match status" value="1"/>
</dbReference>
<dbReference type="EMBL" id="JBHTMX010000287">
    <property type="protein sequence ID" value="MFD1333652.1"/>
    <property type="molecule type" value="Genomic_DNA"/>
</dbReference>
<dbReference type="SUPFAM" id="SSF51735">
    <property type="entry name" value="NAD(P)-binding Rossmann-fold domains"/>
    <property type="match status" value="1"/>
</dbReference>
<gene>
    <name evidence="2" type="ORF">ACFQ4O_16740</name>
</gene>
<feature type="domain" description="Saccharopine dehydrogenase NADP binding" evidence="1">
    <location>
        <begin position="6"/>
        <end position="108"/>
    </location>
</feature>
<protein>
    <submittedName>
        <fullName evidence="2">Saccharopine dehydrogenase NADP-binding domain-containing protein</fullName>
    </submittedName>
</protein>
<keyword evidence="3" id="KW-1185">Reference proteome</keyword>